<dbReference type="GO" id="GO:0006457">
    <property type="term" value="P:protein folding"/>
    <property type="evidence" value="ECO:0007669"/>
    <property type="project" value="InterPro"/>
</dbReference>
<keyword evidence="2" id="KW-0143">Chaperone</keyword>
<dbReference type="GO" id="GO:0051082">
    <property type="term" value="F:unfolded protein binding"/>
    <property type="evidence" value="ECO:0007669"/>
    <property type="project" value="InterPro"/>
</dbReference>
<evidence type="ECO:0000313" key="5">
    <source>
        <dbReference type="Proteomes" id="UP000198406"/>
    </source>
</evidence>
<evidence type="ECO:0000256" key="1">
    <source>
        <dbReference type="ARBA" id="ARBA00008045"/>
    </source>
</evidence>
<sequence>MASSSSASSPPPEAVQKFRQLLQQSQSLLQKIAELEMDRNEHKLVEDSLQPLDPQRKAYRLVGEMLVERTVQEVLPSIRTNRTHLDATIETLRERLETMQKEAEQIRQQYNLQVQ</sequence>
<dbReference type="Gene3D" id="1.10.287.370">
    <property type="match status" value="1"/>
</dbReference>
<dbReference type="EMBL" id="BDSP01000006">
    <property type="protein sequence ID" value="GAX09313.1"/>
    <property type="molecule type" value="Genomic_DNA"/>
</dbReference>
<dbReference type="Pfam" id="PF01920">
    <property type="entry name" value="Prefoldin_2"/>
    <property type="match status" value="1"/>
</dbReference>
<dbReference type="InterPro" id="IPR027235">
    <property type="entry name" value="PFD2"/>
</dbReference>
<dbReference type="InterPro" id="IPR009053">
    <property type="entry name" value="Prefoldin"/>
</dbReference>
<dbReference type="Proteomes" id="UP000198406">
    <property type="component" value="Unassembled WGS sequence"/>
</dbReference>
<keyword evidence="5" id="KW-1185">Reference proteome</keyword>
<dbReference type="SUPFAM" id="SSF46579">
    <property type="entry name" value="Prefoldin"/>
    <property type="match status" value="1"/>
</dbReference>
<dbReference type="OrthoDB" id="29646at2759"/>
<dbReference type="InterPro" id="IPR002777">
    <property type="entry name" value="PFD_beta-like"/>
</dbReference>
<dbReference type="PANTHER" id="PTHR13303">
    <property type="entry name" value="PREFOLDIN SUBUNIT 2"/>
    <property type="match status" value="1"/>
</dbReference>
<dbReference type="AlphaFoldDB" id="A0A1Z5J5P9"/>
<feature type="coiled-coil region" evidence="3">
    <location>
        <begin position="82"/>
        <end position="113"/>
    </location>
</feature>
<proteinExistence type="inferred from homology"/>
<protein>
    <submittedName>
        <fullName evidence="4">Prefoldin subunit 2</fullName>
    </submittedName>
</protein>
<dbReference type="FunFam" id="1.10.287.370:FF:000002">
    <property type="entry name" value="Prefoldin subunit 2"/>
    <property type="match status" value="1"/>
</dbReference>
<evidence type="ECO:0000256" key="2">
    <source>
        <dbReference type="ARBA" id="ARBA00023186"/>
    </source>
</evidence>
<reference evidence="4 5" key="1">
    <citation type="journal article" date="2015" name="Plant Cell">
        <title>Oil accumulation by the oleaginous diatom Fistulifera solaris as revealed by the genome and transcriptome.</title>
        <authorList>
            <person name="Tanaka T."/>
            <person name="Maeda Y."/>
            <person name="Veluchamy A."/>
            <person name="Tanaka M."/>
            <person name="Abida H."/>
            <person name="Marechal E."/>
            <person name="Bowler C."/>
            <person name="Muto M."/>
            <person name="Sunaga Y."/>
            <person name="Tanaka M."/>
            <person name="Yoshino T."/>
            <person name="Taniguchi T."/>
            <person name="Fukuda Y."/>
            <person name="Nemoto M."/>
            <person name="Matsumoto M."/>
            <person name="Wong P.S."/>
            <person name="Aburatani S."/>
            <person name="Fujibuchi W."/>
        </authorList>
    </citation>
    <scope>NUCLEOTIDE SEQUENCE [LARGE SCALE GENOMIC DNA]</scope>
    <source>
        <strain evidence="4 5">JPCC DA0580</strain>
    </source>
</reference>
<organism evidence="4 5">
    <name type="scientific">Fistulifera solaris</name>
    <name type="common">Oleaginous diatom</name>
    <dbReference type="NCBI Taxonomy" id="1519565"/>
    <lineage>
        <taxon>Eukaryota</taxon>
        <taxon>Sar</taxon>
        <taxon>Stramenopiles</taxon>
        <taxon>Ochrophyta</taxon>
        <taxon>Bacillariophyta</taxon>
        <taxon>Bacillariophyceae</taxon>
        <taxon>Bacillariophycidae</taxon>
        <taxon>Naviculales</taxon>
        <taxon>Naviculaceae</taxon>
        <taxon>Fistulifera</taxon>
    </lineage>
</organism>
<dbReference type="FunCoup" id="A0A1Z5J5P9">
    <property type="interactions" value="607"/>
</dbReference>
<dbReference type="CDD" id="cd23163">
    <property type="entry name" value="Prefoldin_2"/>
    <property type="match status" value="1"/>
</dbReference>
<comment type="similarity">
    <text evidence="1">Belongs to the prefoldin subunit beta family.</text>
</comment>
<name>A0A1Z5J5P9_FISSO</name>
<dbReference type="GO" id="GO:0016272">
    <property type="term" value="C:prefoldin complex"/>
    <property type="evidence" value="ECO:0007669"/>
    <property type="project" value="InterPro"/>
</dbReference>
<evidence type="ECO:0000256" key="3">
    <source>
        <dbReference type="SAM" id="Coils"/>
    </source>
</evidence>
<evidence type="ECO:0000313" key="4">
    <source>
        <dbReference type="EMBL" id="GAX09313.1"/>
    </source>
</evidence>
<keyword evidence="3" id="KW-0175">Coiled coil</keyword>
<accession>A0A1Z5J5P9</accession>
<dbReference type="InParanoid" id="A0A1Z5J5P9"/>
<gene>
    <name evidence="4" type="ORF">FisN_32Hh009</name>
</gene>
<comment type="caution">
    <text evidence="4">The sequence shown here is derived from an EMBL/GenBank/DDBJ whole genome shotgun (WGS) entry which is preliminary data.</text>
</comment>